<dbReference type="PANTHER" id="PTHR43341">
    <property type="entry name" value="AMINO ACID PERMEASE"/>
    <property type="match status" value="1"/>
</dbReference>
<feature type="coiled-coil region" evidence="5">
    <location>
        <begin position="88"/>
        <end position="115"/>
    </location>
</feature>
<evidence type="ECO:0000256" key="2">
    <source>
        <dbReference type="ARBA" id="ARBA00022692"/>
    </source>
</evidence>
<evidence type="ECO:0000256" key="1">
    <source>
        <dbReference type="ARBA" id="ARBA00004141"/>
    </source>
</evidence>
<keyword evidence="2 6" id="KW-0812">Transmembrane</keyword>
<comment type="subcellular location">
    <subcellularLocation>
        <location evidence="1">Membrane</location>
        <topology evidence="1">Multi-pass membrane protein</topology>
    </subcellularLocation>
</comment>
<accession>A0A1G4JVZ5</accession>
<dbReference type="GO" id="GO:0015171">
    <property type="term" value="F:amino acid transmembrane transporter activity"/>
    <property type="evidence" value="ECO:0007669"/>
    <property type="project" value="TreeGrafter"/>
</dbReference>
<feature type="transmembrane region" description="Helical" evidence="6">
    <location>
        <begin position="639"/>
        <end position="661"/>
    </location>
</feature>
<dbReference type="AlphaFoldDB" id="A0A1G4JVZ5"/>
<evidence type="ECO:0000256" key="4">
    <source>
        <dbReference type="ARBA" id="ARBA00023136"/>
    </source>
</evidence>
<feature type="transmembrane region" description="Helical" evidence="6">
    <location>
        <begin position="246"/>
        <end position="263"/>
    </location>
</feature>
<feature type="transmembrane region" description="Helical" evidence="6">
    <location>
        <begin position="360"/>
        <end position="380"/>
    </location>
</feature>
<evidence type="ECO:0000256" key="3">
    <source>
        <dbReference type="ARBA" id="ARBA00022989"/>
    </source>
</evidence>
<feature type="transmembrane region" description="Helical" evidence="6">
    <location>
        <begin position="667"/>
        <end position="693"/>
    </location>
</feature>
<dbReference type="EMBL" id="LT598451">
    <property type="protein sequence ID" value="SCU95213.1"/>
    <property type="molecule type" value="Genomic_DNA"/>
</dbReference>
<feature type="transmembrane region" description="Helical" evidence="6">
    <location>
        <begin position="714"/>
        <end position="736"/>
    </location>
</feature>
<proteinExistence type="predicted"/>
<name>A0A1G4JVZ5_9SACH</name>
<dbReference type="Proteomes" id="UP000189911">
    <property type="component" value="Chromosome E"/>
</dbReference>
<feature type="transmembrane region" description="Helical" evidence="6">
    <location>
        <begin position="327"/>
        <end position="348"/>
    </location>
</feature>
<dbReference type="GO" id="GO:0016020">
    <property type="term" value="C:membrane"/>
    <property type="evidence" value="ECO:0007669"/>
    <property type="project" value="UniProtKB-SubCell"/>
</dbReference>
<keyword evidence="5" id="KW-0175">Coiled coil</keyword>
<keyword evidence="4 6" id="KW-0472">Membrane</keyword>
<evidence type="ECO:0000256" key="6">
    <source>
        <dbReference type="SAM" id="Phobius"/>
    </source>
</evidence>
<dbReference type="InterPro" id="IPR050524">
    <property type="entry name" value="APC_YAT"/>
</dbReference>
<feature type="transmembrane region" description="Helical" evidence="6">
    <location>
        <begin position="392"/>
        <end position="413"/>
    </location>
</feature>
<reference evidence="9" key="1">
    <citation type="submission" date="2016-03" db="EMBL/GenBank/DDBJ databases">
        <authorList>
            <person name="Devillers Hugo."/>
        </authorList>
    </citation>
    <scope>NUCLEOTIDE SEQUENCE [LARGE SCALE GENOMIC DNA]</scope>
</reference>
<organism evidence="8 9">
    <name type="scientific">Lachancea nothofagi CBS 11611</name>
    <dbReference type="NCBI Taxonomy" id="1266666"/>
    <lineage>
        <taxon>Eukaryota</taxon>
        <taxon>Fungi</taxon>
        <taxon>Dikarya</taxon>
        <taxon>Ascomycota</taxon>
        <taxon>Saccharomycotina</taxon>
        <taxon>Saccharomycetes</taxon>
        <taxon>Saccharomycetales</taxon>
        <taxon>Saccharomycetaceae</taxon>
        <taxon>Lachancea</taxon>
    </lineage>
</organism>
<feature type="transmembrane region" description="Helical" evidence="6">
    <location>
        <begin position="748"/>
        <end position="767"/>
    </location>
</feature>
<evidence type="ECO:0000259" key="7">
    <source>
        <dbReference type="Pfam" id="PF00324"/>
    </source>
</evidence>
<sequence length="813" mass="90750">MNIDTSNKAAPGLFPDLDFAGHGSQLGDPRNSTTGKSGVELEAFSQMVSELPRGYKSAMKQDNFYLLKQYNKRAQFQDSDNEISYRDFKEYDATLQRENEMRQKLQDLEKALSNNGMKIQKLDNLHALYTRDTSSTTVRRTRYRTRVSSFMRKLKPSPMKNLVNSRLRNQNSSLRPQGSNVTVIIDNGKPECDFIDDPEVAPKKLTIIQEELAPISTISFDESSSIHMRELPHQVTIQRKLQVRHLQMISLGATIGVGLFLSSGKAFSIAGPMGAFIGFAIGGSLILATLFSFAEMVALIPLITGISGLCSRFVGDAFGFSVGWCHWLSYAIGFASEVIASTIMLSYYKNLEQIATNKSMMALTITMIVAGLTLVNLMDVRVYGEFEYFSSAFKLLIVVLLIILMIVLNVGGLKNDYIGFRYWNSNKSPLKEMSFGPFRPTFDLRDRGYGATEGIPGLGGIILSCIASTLTSVFAYVGSEIGFIAAGEARNPRKAVPSVTKRIFTRVIIFYLLSIFVVGLNVYSGDPRLLRYNTSNDISALIKGVSNYQEIINALGGSNCQQENSDKILPVDNPNQSPWVIAMQSFNQCTLSAFINGVFVAIGISAASSQLYASSRTLYSMATQQKAPSFFAKCSRNGVPYIAVLFCGALGFLSLLCLNMNSSEVFFTFVSIGALGSVIMWLGMNISYLRFYYALKQRPDIISRDAREYPYKSPFQPFLSIYGAVLAILLIILNGFQNFFLWNTKNFITSYITLVLFVLLYLAYGWMKGSKIDKIEQLDLDSGRREMDRVIWKEDLDYSLNLKEAFNKLLTYL</sequence>
<keyword evidence="3 6" id="KW-1133">Transmembrane helix</keyword>
<gene>
    <name evidence="8" type="ORF">LANO_0E09648G</name>
</gene>
<dbReference type="PANTHER" id="PTHR43341:SF46">
    <property type="entry name" value="SPS-SENSOR COMPONENT SSY1"/>
    <property type="match status" value="1"/>
</dbReference>
<feature type="domain" description="Amino acid permease/ SLC12A" evidence="7">
    <location>
        <begin position="245"/>
        <end position="775"/>
    </location>
</feature>
<evidence type="ECO:0000313" key="9">
    <source>
        <dbReference type="Proteomes" id="UP000189911"/>
    </source>
</evidence>
<feature type="transmembrane region" description="Helical" evidence="6">
    <location>
        <begin position="503"/>
        <end position="523"/>
    </location>
</feature>
<evidence type="ECO:0000313" key="8">
    <source>
        <dbReference type="EMBL" id="SCU95213.1"/>
    </source>
</evidence>
<keyword evidence="9" id="KW-1185">Reference proteome</keyword>
<feature type="transmembrane region" description="Helical" evidence="6">
    <location>
        <begin position="593"/>
        <end position="613"/>
    </location>
</feature>
<dbReference type="OrthoDB" id="3900342at2759"/>
<dbReference type="Pfam" id="PF00324">
    <property type="entry name" value="AA_permease"/>
    <property type="match status" value="1"/>
</dbReference>
<protein>
    <submittedName>
        <fullName evidence="8">LANO_0E09648g1_1</fullName>
    </submittedName>
</protein>
<evidence type="ECO:0000256" key="5">
    <source>
        <dbReference type="SAM" id="Coils"/>
    </source>
</evidence>
<dbReference type="Gene3D" id="1.20.1740.10">
    <property type="entry name" value="Amino acid/polyamine transporter I"/>
    <property type="match status" value="1"/>
</dbReference>
<dbReference type="InterPro" id="IPR004841">
    <property type="entry name" value="AA-permease/SLC12A_dom"/>
</dbReference>